<dbReference type="AlphaFoldDB" id="A0A1E8Q7W4"/>
<reference evidence="2 3" key="1">
    <citation type="submission" date="2016-09" db="EMBL/GenBank/DDBJ databases">
        <title>genome sequence of Mycobacterium sp. 739 SCH.</title>
        <authorList>
            <person name="Greninger A.L."/>
            <person name="Qin X."/>
            <person name="Jerome K."/>
            <person name="Vora S."/>
            <person name="Quinn K."/>
        </authorList>
    </citation>
    <scope>NUCLEOTIDE SEQUENCE [LARGE SCALE GENOMIC DNA]</scope>
    <source>
        <strain evidence="2 3">SCH</strain>
    </source>
</reference>
<evidence type="ECO:0000256" key="1">
    <source>
        <dbReference type="SAM" id="SignalP"/>
    </source>
</evidence>
<comment type="caution">
    <text evidence="2">The sequence shown here is derived from an EMBL/GenBank/DDBJ whole genome shotgun (WGS) entry which is preliminary data.</text>
</comment>
<protein>
    <recommendedName>
        <fullName evidence="4">PASTA domain-containing protein</fullName>
    </recommendedName>
</protein>
<feature type="signal peptide" evidence="1">
    <location>
        <begin position="1"/>
        <end position="28"/>
    </location>
</feature>
<feature type="chain" id="PRO_5009451728" description="PASTA domain-containing protein" evidence="1">
    <location>
        <begin position="29"/>
        <end position="102"/>
    </location>
</feature>
<evidence type="ECO:0008006" key="4">
    <source>
        <dbReference type="Google" id="ProtNLM"/>
    </source>
</evidence>
<accession>A0A1E8Q7W4</accession>
<keyword evidence="1" id="KW-0732">Signal</keyword>
<dbReference type="EMBL" id="MCHX01000011">
    <property type="protein sequence ID" value="OFJ54577.1"/>
    <property type="molecule type" value="Genomic_DNA"/>
</dbReference>
<evidence type="ECO:0000313" key="3">
    <source>
        <dbReference type="Proteomes" id="UP000178953"/>
    </source>
</evidence>
<organism evidence="2 3">
    <name type="scientific">Mycolicibacterium grossiae</name>
    <dbReference type="NCBI Taxonomy" id="1552759"/>
    <lineage>
        <taxon>Bacteria</taxon>
        <taxon>Bacillati</taxon>
        <taxon>Actinomycetota</taxon>
        <taxon>Actinomycetes</taxon>
        <taxon>Mycobacteriales</taxon>
        <taxon>Mycobacteriaceae</taxon>
        <taxon>Mycolicibacterium</taxon>
    </lineage>
</organism>
<keyword evidence="3" id="KW-1185">Reference proteome</keyword>
<sequence length="102" mass="10465">MNRIASTILAGMAAVGALTLTTPAPAGAAPTGPRNAADVIAALEDRGFEVILNKIGAAPLTDCGVTAVRPGRQVNELVPTTQGRNRTVERVKYATVHVDATC</sequence>
<dbReference type="Proteomes" id="UP000178953">
    <property type="component" value="Unassembled WGS sequence"/>
</dbReference>
<gene>
    <name evidence="2" type="ORF">BEL07_06410</name>
</gene>
<name>A0A1E8Q7W4_9MYCO</name>
<proteinExistence type="predicted"/>
<evidence type="ECO:0000313" key="2">
    <source>
        <dbReference type="EMBL" id="OFJ54577.1"/>
    </source>
</evidence>